<name>A0A1I0GDV8_9BACI</name>
<protein>
    <submittedName>
        <fullName evidence="1">Phage tail assembly chaperone protein, TAC</fullName>
    </submittedName>
</protein>
<dbReference type="AlphaFoldDB" id="A0A1I0GDV8"/>
<keyword evidence="2" id="KW-1185">Reference proteome</keyword>
<gene>
    <name evidence="1" type="ORF">SAMN05216389_12112</name>
</gene>
<dbReference type="STRING" id="930131.SAMN05216389_12112"/>
<accession>A0A1I0GDV8</accession>
<dbReference type="RefSeq" id="WP_090872035.1">
    <property type="nucleotide sequence ID" value="NZ_FOHE01000021.1"/>
</dbReference>
<evidence type="ECO:0000313" key="1">
    <source>
        <dbReference type="EMBL" id="SET69239.1"/>
    </source>
</evidence>
<proteinExistence type="predicted"/>
<organism evidence="1 2">
    <name type="scientific">Oceanobacillus limi</name>
    <dbReference type="NCBI Taxonomy" id="930131"/>
    <lineage>
        <taxon>Bacteria</taxon>
        <taxon>Bacillati</taxon>
        <taxon>Bacillota</taxon>
        <taxon>Bacilli</taxon>
        <taxon>Bacillales</taxon>
        <taxon>Bacillaceae</taxon>
        <taxon>Oceanobacillus</taxon>
    </lineage>
</organism>
<dbReference type="InterPro" id="IPR024410">
    <property type="entry name" value="Phage_TAC_12"/>
</dbReference>
<dbReference type="Proteomes" id="UP000198618">
    <property type="component" value="Unassembled WGS sequence"/>
</dbReference>
<dbReference type="EMBL" id="FOHE01000021">
    <property type="protein sequence ID" value="SET69239.1"/>
    <property type="molecule type" value="Genomic_DNA"/>
</dbReference>
<dbReference type="OrthoDB" id="2919193at2"/>
<dbReference type="Pfam" id="PF12363">
    <property type="entry name" value="Phage_TAC_12"/>
    <property type="match status" value="1"/>
</dbReference>
<sequence>MERFEINNEEHELKITLDSVKYLNGLYEGGAFMLIQKAISGDIDTYVSIVYAGLFHTEKGFKRKDVEKAIEDGIANENIDLDLINRTSYGVVAESFFYKKTLDKMFKNDPDAKKQIEALMK</sequence>
<evidence type="ECO:0000313" key="2">
    <source>
        <dbReference type="Proteomes" id="UP000198618"/>
    </source>
</evidence>
<reference evidence="1 2" key="1">
    <citation type="submission" date="2016-10" db="EMBL/GenBank/DDBJ databases">
        <authorList>
            <person name="de Groot N.N."/>
        </authorList>
    </citation>
    <scope>NUCLEOTIDE SEQUENCE [LARGE SCALE GENOMIC DNA]</scope>
    <source>
        <strain evidence="1 2">IBRC-M 10780</strain>
    </source>
</reference>